<sequence length="303" mass="33704">MRYANKAKGFTLIELLVVISIIALLMAILMPALGRVRRMAKTMTCAANLKQIGLYIPLYQVGNDGKVPVIGHKYLNGKGLAKWTYLSIALRDYLEGPKAMPDYMDDFESGDWSLGSGRYRVYTENYVPEYFVCPYARGANGTWKRVPDGQVTIRGNTIDKYTIEGRDDSYATWVWPNNKNDDLLIGGDEDDEYGRFKHGTLTWFNSSAGRQSKAYSLLMQGTADALKQVKPADWSSDEIKARGGSGPSDVAVLFCDRGQSVWRYAPDANIDNYGSHERGGSGGTNLLFADFHVDWVDGTQMGI</sequence>
<proteinExistence type="predicted"/>
<evidence type="ECO:0000313" key="4">
    <source>
        <dbReference type="Proteomes" id="UP000188181"/>
    </source>
</evidence>
<keyword evidence="2" id="KW-0472">Membrane</keyword>
<keyword evidence="1" id="KW-0488">Methylation</keyword>
<dbReference type="NCBIfam" id="TIGR02532">
    <property type="entry name" value="IV_pilin_GFxxxE"/>
    <property type="match status" value="1"/>
</dbReference>
<gene>
    <name evidence="3" type="ORF">SMSP2_01070</name>
</gene>
<organism evidence="3 4">
    <name type="scientific">Limihaloglobus sulfuriphilus</name>
    <dbReference type="NCBI Taxonomy" id="1851148"/>
    <lineage>
        <taxon>Bacteria</taxon>
        <taxon>Pseudomonadati</taxon>
        <taxon>Planctomycetota</taxon>
        <taxon>Phycisphaerae</taxon>
        <taxon>Sedimentisphaerales</taxon>
        <taxon>Sedimentisphaeraceae</taxon>
        <taxon>Limihaloglobus</taxon>
    </lineage>
</organism>
<keyword evidence="4" id="KW-1185">Reference proteome</keyword>
<dbReference type="AlphaFoldDB" id="A0A1Q2MDF9"/>
<feature type="transmembrane region" description="Helical" evidence="2">
    <location>
        <begin position="12"/>
        <end position="33"/>
    </location>
</feature>
<dbReference type="PRINTS" id="PR00813">
    <property type="entry name" value="BCTERIALGSPG"/>
</dbReference>
<dbReference type="InterPro" id="IPR012902">
    <property type="entry name" value="N_methyl_site"/>
</dbReference>
<dbReference type="Proteomes" id="UP000188181">
    <property type="component" value="Chromosome"/>
</dbReference>
<dbReference type="EMBL" id="CP019646">
    <property type="protein sequence ID" value="AQQ70710.1"/>
    <property type="molecule type" value="Genomic_DNA"/>
</dbReference>
<dbReference type="RefSeq" id="WP_222566411.1">
    <property type="nucleotide sequence ID" value="NZ_CP019646.1"/>
</dbReference>
<reference evidence="4" key="1">
    <citation type="submission" date="2017-02" db="EMBL/GenBank/DDBJ databases">
        <title>Comparative genomics and description of representatives of a novel lineage of planctomycetes thriving in anoxic sediments.</title>
        <authorList>
            <person name="Spring S."/>
            <person name="Bunk B."/>
            <person name="Sproer C."/>
        </authorList>
    </citation>
    <scope>NUCLEOTIDE SEQUENCE [LARGE SCALE GENOMIC DNA]</scope>
    <source>
        <strain evidence="4">SM-Chi-D1</strain>
    </source>
</reference>
<dbReference type="GO" id="GO:0015627">
    <property type="term" value="C:type II protein secretion system complex"/>
    <property type="evidence" value="ECO:0007669"/>
    <property type="project" value="InterPro"/>
</dbReference>
<dbReference type="InterPro" id="IPR000983">
    <property type="entry name" value="Bac_GSPG_pilin"/>
</dbReference>
<dbReference type="STRING" id="1851148.SMSP2_01070"/>
<dbReference type="Gene3D" id="3.30.700.10">
    <property type="entry name" value="Glycoprotein, Type 4 Pilin"/>
    <property type="match status" value="1"/>
</dbReference>
<dbReference type="Pfam" id="PF07963">
    <property type="entry name" value="N_methyl"/>
    <property type="match status" value="1"/>
</dbReference>
<accession>A0A1Q2MDF9</accession>
<dbReference type="KEGG" id="pbas:SMSP2_01070"/>
<dbReference type="GO" id="GO:0015628">
    <property type="term" value="P:protein secretion by the type II secretion system"/>
    <property type="evidence" value="ECO:0007669"/>
    <property type="project" value="InterPro"/>
</dbReference>
<keyword evidence="2" id="KW-1133">Transmembrane helix</keyword>
<dbReference type="InterPro" id="IPR045584">
    <property type="entry name" value="Pilin-like"/>
</dbReference>
<evidence type="ECO:0000256" key="2">
    <source>
        <dbReference type="SAM" id="Phobius"/>
    </source>
</evidence>
<dbReference type="SUPFAM" id="SSF54523">
    <property type="entry name" value="Pili subunits"/>
    <property type="match status" value="1"/>
</dbReference>
<evidence type="ECO:0000313" key="3">
    <source>
        <dbReference type="EMBL" id="AQQ70710.1"/>
    </source>
</evidence>
<dbReference type="PROSITE" id="PS00409">
    <property type="entry name" value="PROKAR_NTER_METHYL"/>
    <property type="match status" value="1"/>
</dbReference>
<dbReference type="PANTHER" id="PTHR30093">
    <property type="entry name" value="GENERAL SECRETION PATHWAY PROTEIN G"/>
    <property type="match status" value="1"/>
</dbReference>
<name>A0A1Q2MDF9_9BACT</name>
<evidence type="ECO:0000256" key="1">
    <source>
        <dbReference type="ARBA" id="ARBA00022481"/>
    </source>
</evidence>
<keyword evidence="2" id="KW-0812">Transmembrane</keyword>
<protein>
    <submittedName>
        <fullName evidence="3">Putative major pilin subunit</fullName>
    </submittedName>
</protein>